<evidence type="ECO:0000313" key="3">
    <source>
        <dbReference type="Proteomes" id="UP000198981"/>
    </source>
</evidence>
<dbReference type="AlphaFoldDB" id="A0A1G4YRF0"/>
<feature type="region of interest" description="Disordered" evidence="1">
    <location>
        <begin position="199"/>
        <end position="225"/>
    </location>
</feature>
<evidence type="ECO:0000313" key="2">
    <source>
        <dbReference type="EMBL" id="SCX55468.1"/>
    </source>
</evidence>
<keyword evidence="3" id="KW-1185">Reference proteome</keyword>
<feature type="compositionally biased region" description="Low complexity" evidence="1">
    <location>
        <begin position="215"/>
        <end position="225"/>
    </location>
</feature>
<evidence type="ECO:0000256" key="1">
    <source>
        <dbReference type="SAM" id="MobiDB-lite"/>
    </source>
</evidence>
<proteinExistence type="predicted"/>
<protein>
    <recommendedName>
        <fullName evidence="4">DNA-directed RNA polymerase specialized sigma subunit, sigma24 family</fullName>
    </recommendedName>
</protein>
<gene>
    <name evidence="2" type="ORF">SAMN03159343_3286</name>
</gene>
<reference evidence="3" key="1">
    <citation type="submission" date="2016-10" db="EMBL/GenBank/DDBJ databases">
        <authorList>
            <person name="Varghese N."/>
            <person name="Submissions S."/>
        </authorList>
    </citation>
    <scope>NUCLEOTIDE SEQUENCE [LARGE SCALE GENOMIC DNA]</scope>
    <source>
        <strain evidence="3">DSM 45722</strain>
    </source>
</reference>
<accession>A0A1G4YRF0</accession>
<sequence>MPLTPRMGRRDGAARSLWRELLPTAFLLTGDQVAAQHLVVRALSRGRPPTDHDTGVVALVRVHRRRWSSACAGRITGELPAPWWAAPADLADARDLATRLDALDRDERTAVVLRGHEQWDPERTTALLPHVDLDPLLQRLPADLPRRLDVLAGLCGTAALHDDAVVGAVRATSARRARRTVLGAVGVAAVVAAGVWMPSPAEQPTAEPTTGRPVAARPDPGGALAAAPRGPLAGDPDLLAAVRARLVADGGPGEGLRLLYGDDVLGVRVLLVAGPDGVQYWLTGPDGASPADLDVTGFGSGVLDETAMAVTVPGADGAVRLVVVAEEGTDLGARTGVDVDPSTGLVSQGWVDLPTTDGVAAAVLDRTWQRGLRVLADGPDDAPVELWPVPTGEPSWSLADAGPGAASRSGNLTASTYAYERALATIADATGWAPDRLQVSVLGATDVPTPSGGSDEVVAVAAVLPDGAVVTTTGSGYVRKTAGGFTSSWNDCGGSAYPAGTDPARVVVAATCLVPGSDGGGFDRTTVVFAPPGVDVELRTVDGAPVEVELDAGAGWSTYVGAQDLATATADGATYPVAGPAADALAY</sequence>
<evidence type="ECO:0008006" key="4">
    <source>
        <dbReference type="Google" id="ProtNLM"/>
    </source>
</evidence>
<dbReference type="EMBL" id="FMUH01000005">
    <property type="protein sequence ID" value="SCX55468.1"/>
    <property type="molecule type" value="Genomic_DNA"/>
</dbReference>
<organism evidence="2 3">
    <name type="scientific">Klenkia marina</name>
    <dbReference type="NCBI Taxonomy" id="1960309"/>
    <lineage>
        <taxon>Bacteria</taxon>
        <taxon>Bacillati</taxon>
        <taxon>Actinomycetota</taxon>
        <taxon>Actinomycetes</taxon>
        <taxon>Geodermatophilales</taxon>
        <taxon>Geodermatophilaceae</taxon>
        <taxon>Klenkia</taxon>
    </lineage>
</organism>
<dbReference type="STRING" id="1960309.SAMN03159343_3286"/>
<name>A0A1G4YRF0_9ACTN</name>
<dbReference type="Proteomes" id="UP000198981">
    <property type="component" value="Unassembled WGS sequence"/>
</dbReference>